<dbReference type="Pfam" id="PF17802">
    <property type="entry name" value="SpaA"/>
    <property type="match status" value="1"/>
</dbReference>
<evidence type="ECO:0000313" key="4">
    <source>
        <dbReference type="EMBL" id="VCT85632.1"/>
    </source>
</evidence>
<dbReference type="InterPro" id="IPR013783">
    <property type="entry name" value="Ig-like_fold"/>
</dbReference>
<dbReference type="GeneID" id="68878747"/>
<dbReference type="AlphaFoldDB" id="A0A653AV18"/>
<reference evidence="2" key="2">
    <citation type="submission" date="2021-10" db="EMBL/GenBank/DDBJ databases">
        <authorList>
            <person name="Mesa V."/>
        </authorList>
    </citation>
    <scope>NUCLEOTIDE SEQUENCE</scope>
    <source>
        <strain evidence="2">CC3_PB</strain>
    </source>
</reference>
<reference evidence="4 5" key="1">
    <citation type="submission" date="2018-06" db="EMBL/GenBank/DDBJ databases">
        <authorList>
            <consortium name="IHU Genomes"/>
        </authorList>
    </citation>
    <scope>NUCLEOTIDE SEQUENCE [LARGE SCALE GENOMIC DNA]</scope>
    <source>
        <strain evidence="4 5">NEC25</strain>
    </source>
</reference>
<name>A0A653AV18_9CLOT</name>
<accession>A0A653AV18</accession>
<gene>
    <name evidence="3" type="ORF">CNEO2_10138</name>
    <name evidence="2" type="ORF">CNEO_41659</name>
    <name evidence="4" type="ORF">CNEONATNEC25_03235</name>
</gene>
<dbReference type="SUPFAM" id="SSF49478">
    <property type="entry name" value="Cna protein B-type domain"/>
    <property type="match status" value="1"/>
</dbReference>
<dbReference type="Proteomes" id="UP001189143">
    <property type="component" value="Unassembled WGS sequence"/>
</dbReference>
<dbReference type="InterPro" id="IPR041033">
    <property type="entry name" value="SpaA_PFL_dom_1"/>
</dbReference>
<dbReference type="Gene3D" id="2.60.40.10">
    <property type="entry name" value="Immunoglobulins"/>
    <property type="match status" value="1"/>
</dbReference>
<protein>
    <recommendedName>
        <fullName evidence="1">SpaA-like prealbumin fold domain-containing protein</fullName>
    </recommendedName>
</protein>
<dbReference type="EMBL" id="UWJD01000002">
    <property type="protein sequence ID" value="VCT85632.1"/>
    <property type="molecule type" value="Genomic_DNA"/>
</dbReference>
<evidence type="ECO:0000313" key="5">
    <source>
        <dbReference type="Proteomes" id="UP000431451"/>
    </source>
</evidence>
<dbReference type="EMBL" id="CAKJVE010000004">
    <property type="protein sequence ID" value="CAG9705156.1"/>
    <property type="molecule type" value="Genomic_DNA"/>
</dbReference>
<evidence type="ECO:0000259" key="1">
    <source>
        <dbReference type="Pfam" id="PF17802"/>
    </source>
</evidence>
<dbReference type="EMBL" id="CAMTCP010000111">
    <property type="protein sequence ID" value="CAI3562189.1"/>
    <property type="molecule type" value="Genomic_DNA"/>
</dbReference>
<evidence type="ECO:0000313" key="3">
    <source>
        <dbReference type="EMBL" id="CAI3562189.1"/>
    </source>
</evidence>
<feature type="domain" description="SpaA-like prealbumin fold" evidence="1">
    <location>
        <begin position="77"/>
        <end position="160"/>
    </location>
</feature>
<proteinExistence type="predicted"/>
<evidence type="ECO:0000313" key="2">
    <source>
        <dbReference type="EMBL" id="CAG9705156.1"/>
    </source>
</evidence>
<organism evidence="4 5">
    <name type="scientific">Clostridium neonatale</name>
    <dbReference type="NCBI Taxonomy" id="137838"/>
    <lineage>
        <taxon>Bacteria</taxon>
        <taxon>Bacillati</taxon>
        <taxon>Bacillota</taxon>
        <taxon>Clostridia</taxon>
        <taxon>Eubacteriales</taxon>
        <taxon>Clostridiaceae</taxon>
        <taxon>Clostridium</taxon>
    </lineage>
</organism>
<dbReference type="Proteomes" id="UP000431451">
    <property type="component" value="Unassembled WGS sequence"/>
</dbReference>
<dbReference type="Proteomes" id="UP000789738">
    <property type="component" value="Unassembled WGS sequence"/>
</dbReference>
<sequence length="170" mass="19600">MGENKLNRNMNVNLSAGNDKVKYYECNENNCIFEIVNEDTGEDKADYIIDSDKSRILNTSEDNKSLNGQIAVISVLDYGKHELLQGTKINLYRINGLSPVLIESKVTDNDGKVVFTNIDKGCYRVIEIIDKRFFEKPKYINWNEIIIDENNSKQKVVVVNKLKNRTKQYK</sequence>
<reference evidence="3" key="3">
    <citation type="submission" date="2022-10" db="EMBL/GenBank/DDBJ databases">
        <authorList>
            <person name="Aires J."/>
            <person name="Mesa V."/>
        </authorList>
    </citation>
    <scope>NUCLEOTIDE SEQUENCE</scope>
    <source>
        <strain evidence="3">Clostridium neonatale JD116</strain>
    </source>
</reference>
<dbReference type="RefSeq" id="WP_200847577.1">
    <property type="nucleotide sequence ID" value="NZ_CAKJVD010000010.1"/>
</dbReference>